<gene>
    <name evidence="1" type="ORF">PAPYR_8404</name>
</gene>
<sequence>MRRARGGCVGWCSPEYSPERATLGPRAGRAGPSPVLLVWRARADPRCPVIYTPWGLCECIQNRALTYTRVWVDIRTGVIRASATQSEYIRRDPMECRLRGTSARCVRARVWCPPQSGQGVPCTLQTSHLFGAQVPTCRPLRHVTPPGIAPDPGAPQTQAPGGRPFGRGWGNFLYKGRARPF</sequence>
<organism evidence="1 2">
    <name type="scientific">Paratrimastix pyriformis</name>
    <dbReference type="NCBI Taxonomy" id="342808"/>
    <lineage>
        <taxon>Eukaryota</taxon>
        <taxon>Metamonada</taxon>
        <taxon>Preaxostyla</taxon>
        <taxon>Paratrimastigidae</taxon>
        <taxon>Paratrimastix</taxon>
    </lineage>
</organism>
<reference evidence="1" key="1">
    <citation type="journal article" date="2022" name="bioRxiv">
        <title>Genomics of Preaxostyla Flagellates Illuminates Evolutionary Transitions and the Path Towards Mitochondrial Loss.</title>
        <authorList>
            <person name="Novak L.V.F."/>
            <person name="Treitli S.C."/>
            <person name="Pyrih J."/>
            <person name="Halakuc P."/>
            <person name="Pipaliya S.V."/>
            <person name="Vacek V."/>
            <person name="Brzon O."/>
            <person name="Soukal P."/>
            <person name="Eme L."/>
            <person name="Dacks J.B."/>
            <person name="Karnkowska A."/>
            <person name="Elias M."/>
            <person name="Hampl V."/>
        </authorList>
    </citation>
    <scope>NUCLEOTIDE SEQUENCE</scope>
    <source>
        <strain evidence="1">RCP-MX</strain>
    </source>
</reference>
<accession>A0ABQ8UG36</accession>
<protein>
    <submittedName>
        <fullName evidence="1">Uncharacterized protein</fullName>
    </submittedName>
</protein>
<comment type="caution">
    <text evidence="1">The sequence shown here is derived from an EMBL/GenBank/DDBJ whole genome shotgun (WGS) entry which is preliminary data.</text>
</comment>
<evidence type="ECO:0000313" key="1">
    <source>
        <dbReference type="EMBL" id="KAJ4456365.1"/>
    </source>
</evidence>
<dbReference type="Proteomes" id="UP001141327">
    <property type="component" value="Unassembled WGS sequence"/>
</dbReference>
<proteinExistence type="predicted"/>
<evidence type="ECO:0000313" key="2">
    <source>
        <dbReference type="Proteomes" id="UP001141327"/>
    </source>
</evidence>
<keyword evidence="2" id="KW-1185">Reference proteome</keyword>
<dbReference type="EMBL" id="JAPMOS010000072">
    <property type="protein sequence ID" value="KAJ4456365.1"/>
    <property type="molecule type" value="Genomic_DNA"/>
</dbReference>
<name>A0ABQ8UG36_9EUKA</name>